<accession>A0A926DD28</accession>
<dbReference type="AlphaFoldDB" id="A0A926DD28"/>
<keyword evidence="2" id="KW-0946">Virion</keyword>
<name>A0A926DD28_9FIRM</name>
<proteinExistence type="predicted"/>
<keyword evidence="2" id="KW-0167">Capsid protein</keyword>
<organism evidence="2 3">
    <name type="scientific">Yeguia hominis</name>
    <dbReference type="NCBI Taxonomy" id="2763662"/>
    <lineage>
        <taxon>Bacteria</taxon>
        <taxon>Bacillati</taxon>
        <taxon>Bacillota</taxon>
        <taxon>Clostridia</taxon>
        <taxon>Eubacteriales</taxon>
        <taxon>Yeguiaceae</taxon>
        <taxon>Yeguia</taxon>
    </lineage>
</organism>
<dbReference type="EMBL" id="JACRSN010000023">
    <property type="protein sequence ID" value="MBC8534780.1"/>
    <property type="molecule type" value="Genomic_DNA"/>
</dbReference>
<feature type="domain" description="Protein CotJB" evidence="1">
    <location>
        <begin position="6"/>
        <end position="79"/>
    </location>
</feature>
<keyword evidence="3" id="KW-1185">Reference proteome</keyword>
<protein>
    <submittedName>
        <fullName evidence="2">Spore coat protein CotJB</fullName>
    </submittedName>
</protein>
<sequence>MNEQMRLMRQIRAQQFAEWELHIFLDTHPANRDAAKKLREVREKTAELVSKYEETYGPINENSANTSRWAWITGPWPWESSQEEDED</sequence>
<evidence type="ECO:0000313" key="2">
    <source>
        <dbReference type="EMBL" id="MBC8534780.1"/>
    </source>
</evidence>
<gene>
    <name evidence="2" type="ORF">IAG03_12460</name>
</gene>
<comment type="caution">
    <text evidence="2">The sequence shown here is derived from an EMBL/GenBank/DDBJ whole genome shotgun (WGS) entry which is preliminary data.</text>
</comment>
<dbReference type="Proteomes" id="UP000651482">
    <property type="component" value="Unassembled WGS sequence"/>
</dbReference>
<dbReference type="RefSeq" id="WP_249320366.1">
    <property type="nucleotide sequence ID" value="NZ_JACRSN010000023.1"/>
</dbReference>
<dbReference type="Pfam" id="PF12652">
    <property type="entry name" value="CotJB"/>
    <property type="match status" value="1"/>
</dbReference>
<reference evidence="2" key="1">
    <citation type="submission" date="2020-08" db="EMBL/GenBank/DDBJ databases">
        <title>Genome public.</title>
        <authorList>
            <person name="Liu C."/>
            <person name="Sun Q."/>
        </authorList>
    </citation>
    <scope>NUCLEOTIDE SEQUENCE</scope>
    <source>
        <strain evidence="2">NSJ-40</strain>
    </source>
</reference>
<evidence type="ECO:0000313" key="3">
    <source>
        <dbReference type="Proteomes" id="UP000651482"/>
    </source>
</evidence>
<evidence type="ECO:0000259" key="1">
    <source>
        <dbReference type="Pfam" id="PF12652"/>
    </source>
</evidence>
<dbReference type="InterPro" id="IPR024207">
    <property type="entry name" value="CotJB_dom"/>
</dbReference>